<sequence>MSRDDSGKLASVNPAAAIGDSDSDSDVEFLFTLPSEPNESESTKKVRGFGSMTFTKDTMHTELSVRLAISTDQLMRRRKKIHNKEVQQSSRIYNTTERIQIYLVSTLFNSINWTEVRME</sequence>
<evidence type="ECO:0000313" key="2">
    <source>
        <dbReference type="EMBL" id="GAX13243.1"/>
    </source>
</evidence>
<feature type="region of interest" description="Disordered" evidence="1">
    <location>
        <begin position="1"/>
        <end position="23"/>
    </location>
</feature>
<gene>
    <name evidence="2" type="ORF">FisN_17Hu178</name>
</gene>
<protein>
    <submittedName>
        <fullName evidence="2">Uncharacterized protein</fullName>
    </submittedName>
</protein>
<accession>A0A1Z5JGW7</accession>
<evidence type="ECO:0000256" key="1">
    <source>
        <dbReference type="SAM" id="MobiDB-lite"/>
    </source>
</evidence>
<dbReference type="AlphaFoldDB" id="A0A1Z5JGW7"/>
<dbReference type="InParanoid" id="A0A1Z5JGW7"/>
<reference evidence="2 3" key="1">
    <citation type="journal article" date="2015" name="Plant Cell">
        <title>Oil accumulation by the oleaginous diatom Fistulifera solaris as revealed by the genome and transcriptome.</title>
        <authorList>
            <person name="Tanaka T."/>
            <person name="Maeda Y."/>
            <person name="Veluchamy A."/>
            <person name="Tanaka M."/>
            <person name="Abida H."/>
            <person name="Marechal E."/>
            <person name="Bowler C."/>
            <person name="Muto M."/>
            <person name="Sunaga Y."/>
            <person name="Tanaka M."/>
            <person name="Yoshino T."/>
            <person name="Taniguchi T."/>
            <person name="Fukuda Y."/>
            <person name="Nemoto M."/>
            <person name="Matsumoto M."/>
            <person name="Wong P.S."/>
            <person name="Aburatani S."/>
            <person name="Fujibuchi W."/>
        </authorList>
    </citation>
    <scope>NUCLEOTIDE SEQUENCE [LARGE SCALE GENOMIC DNA]</scope>
    <source>
        <strain evidence="2 3">JPCC DA0580</strain>
    </source>
</reference>
<organism evidence="2 3">
    <name type="scientific">Fistulifera solaris</name>
    <name type="common">Oleaginous diatom</name>
    <dbReference type="NCBI Taxonomy" id="1519565"/>
    <lineage>
        <taxon>Eukaryota</taxon>
        <taxon>Sar</taxon>
        <taxon>Stramenopiles</taxon>
        <taxon>Ochrophyta</taxon>
        <taxon>Bacillariophyta</taxon>
        <taxon>Bacillariophyceae</taxon>
        <taxon>Bacillariophycidae</taxon>
        <taxon>Naviculales</taxon>
        <taxon>Naviculaceae</taxon>
        <taxon>Fistulifera</taxon>
    </lineage>
</organism>
<keyword evidence="3" id="KW-1185">Reference proteome</keyword>
<name>A0A1Z5JGW7_FISSO</name>
<dbReference type="Proteomes" id="UP000198406">
    <property type="component" value="Unassembled WGS sequence"/>
</dbReference>
<proteinExistence type="predicted"/>
<dbReference type="EMBL" id="BDSP01000061">
    <property type="protein sequence ID" value="GAX13243.1"/>
    <property type="molecule type" value="Genomic_DNA"/>
</dbReference>
<evidence type="ECO:0000313" key="3">
    <source>
        <dbReference type="Proteomes" id="UP000198406"/>
    </source>
</evidence>
<comment type="caution">
    <text evidence="2">The sequence shown here is derived from an EMBL/GenBank/DDBJ whole genome shotgun (WGS) entry which is preliminary data.</text>
</comment>